<name>A0AA38IXC6_9CUCU</name>
<dbReference type="AlphaFoldDB" id="A0AA38IXC6"/>
<protein>
    <submittedName>
        <fullName evidence="1">Uncharacterized protein</fullName>
    </submittedName>
</protein>
<comment type="caution">
    <text evidence="1">The sequence shown here is derived from an EMBL/GenBank/DDBJ whole genome shotgun (WGS) entry which is preliminary data.</text>
</comment>
<organism evidence="1 2">
    <name type="scientific">Zophobas morio</name>
    <dbReference type="NCBI Taxonomy" id="2755281"/>
    <lineage>
        <taxon>Eukaryota</taxon>
        <taxon>Metazoa</taxon>
        <taxon>Ecdysozoa</taxon>
        <taxon>Arthropoda</taxon>
        <taxon>Hexapoda</taxon>
        <taxon>Insecta</taxon>
        <taxon>Pterygota</taxon>
        <taxon>Neoptera</taxon>
        <taxon>Endopterygota</taxon>
        <taxon>Coleoptera</taxon>
        <taxon>Polyphaga</taxon>
        <taxon>Cucujiformia</taxon>
        <taxon>Tenebrionidae</taxon>
        <taxon>Zophobas</taxon>
    </lineage>
</organism>
<dbReference type="EMBL" id="JALNTZ010000002">
    <property type="protein sequence ID" value="KAJ3663121.1"/>
    <property type="molecule type" value="Genomic_DNA"/>
</dbReference>
<accession>A0AA38IXC6</accession>
<proteinExistence type="predicted"/>
<evidence type="ECO:0000313" key="1">
    <source>
        <dbReference type="EMBL" id="KAJ3663121.1"/>
    </source>
</evidence>
<reference evidence="1" key="1">
    <citation type="journal article" date="2023" name="G3 (Bethesda)">
        <title>Whole genome assemblies of Zophobas morio and Tenebrio molitor.</title>
        <authorList>
            <person name="Kaur S."/>
            <person name="Stinson S.A."/>
            <person name="diCenzo G.C."/>
        </authorList>
    </citation>
    <scope>NUCLEOTIDE SEQUENCE</scope>
    <source>
        <strain evidence="1">QUZm001</strain>
    </source>
</reference>
<dbReference type="Proteomes" id="UP001168821">
    <property type="component" value="Unassembled WGS sequence"/>
</dbReference>
<gene>
    <name evidence="1" type="ORF">Zmor_007430</name>
</gene>
<keyword evidence="2" id="KW-1185">Reference proteome</keyword>
<evidence type="ECO:0000313" key="2">
    <source>
        <dbReference type="Proteomes" id="UP001168821"/>
    </source>
</evidence>
<sequence length="98" mass="11140">MSVSCKSYDLINGKFRHILLVIVCPSGHVRVHDANSNIPVGWIKQKRLTAPFNWSIRRINKRLLGTSRGIICRRISVYLFVGVGFSGKIWERKGMGQT</sequence>